<name>A0A3T0E849_9PROT</name>
<evidence type="ECO:0000313" key="2">
    <source>
        <dbReference type="Proteomes" id="UP000286954"/>
    </source>
</evidence>
<evidence type="ECO:0000313" key="1">
    <source>
        <dbReference type="EMBL" id="AZU03474.1"/>
    </source>
</evidence>
<reference evidence="1 2" key="1">
    <citation type="submission" date="2016-12" db="EMBL/GenBank/DDBJ databases">
        <title>The genome of dimorphic prosthecate Glycocaulis alkaliphilus 6b-8t, isolated from crude oil dictates its adaptability in petroleum environments.</title>
        <authorList>
            <person name="Wu X.-L."/>
            <person name="Geng S."/>
        </authorList>
    </citation>
    <scope>NUCLEOTIDE SEQUENCE [LARGE SCALE GENOMIC DNA]</scope>
    <source>
        <strain evidence="1 2">6B-8</strain>
    </source>
</reference>
<dbReference type="Proteomes" id="UP000286954">
    <property type="component" value="Chromosome"/>
</dbReference>
<sequence>MYYRYDNSDSFDADLSTGFPGLTRDPFFSPHRAVMARIALSLFVIPESA</sequence>
<dbReference type="EMBL" id="CP018911">
    <property type="protein sequence ID" value="AZU03474.1"/>
    <property type="molecule type" value="Genomic_DNA"/>
</dbReference>
<dbReference type="KEGG" id="gak:X907_0934"/>
<gene>
    <name evidence="1" type="ORF">X907_0934</name>
</gene>
<proteinExistence type="predicted"/>
<protein>
    <submittedName>
        <fullName evidence="1">Uncharacterized protein</fullName>
    </submittedName>
</protein>
<keyword evidence="2" id="KW-1185">Reference proteome</keyword>
<organism evidence="1 2">
    <name type="scientific">Glycocaulis alkaliphilus</name>
    <dbReference type="NCBI Taxonomy" id="1434191"/>
    <lineage>
        <taxon>Bacteria</taxon>
        <taxon>Pseudomonadati</taxon>
        <taxon>Pseudomonadota</taxon>
        <taxon>Alphaproteobacteria</taxon>
        <taxon>Maricaulales</taxon>
        <taxon>Maricaulaceae</taxon>
        <taxon>Glycocaulis</taxon>
    </lineage>
</organism>
<dbReference type="AlphaFoldDB" id="A0A3T0E849"/>
<accession>A0A3T0E849</accession>